<evidence type="ECO:0000259" key="1">
    <source>
        <dbReference type="Pfam" id="PF00425"/>
    </source>
</evidence>
<keyword evidence="3" id="KW-0456">Lyase</keyword>
<dbReference type="Pfam" id="PF04715">
    <property type="entry name" value="Anth_synt_I_N"/>
    <property type="match status" value="1"/>
</dbReference>
<dbReference type="InterPro" id="IPR019999">
    <property type="entry name" value="Anth_synth_I-like"/>
</dbReference>
<dbReference type="AlphaFoldDB" id="A0A0W8F4K8"/>
<name>A0A0W8F4K8_9ZZZZ</name>
<dbReference type="Gene3D" id="3.60.120.10">
    <property type="entry name" value="Anthranilate synthase"/>
    <property type="match status" value="1"/>
</dbReference>
<protein>
    <submittedName>
        <fullName evidence="3">Anthranilate synthase, aminase component</fullName>
        <ecNumber evidence="3">4.1.3.27</ecNumber>
    </submittedName>
</protein>
<dbReference type="PRINTS" id="PR00095">
    <property type="entry name" value="ANTSNTHASEI"/>
</dbReference>
<accession>A0A0W8F4K8</accession>
<dbReference type="InterPro" id="IPR005801">
    <property type="entry name" value="ADC_synthase"/>
</dbReference>
<evidence type="ECO:0000313" key="3">
    <source>
        <dbReference type="EMBL" id="KUG15791.1"/>
    </source>
</evidence>
<dbReference type="EMBL" id="LNQE01001531">
    <property type="protein sequence ID" value="KUG15791.1"/>
    <property type="molecule type" value="Genomic_DNA"/>
</dbReference>
<dbReference type="SUPFAM" id="SSF56322">
    <property type="entry name" value="ADC synthase"/>
    <property type="match status" value="1"/>
</dbReference>
<dbReference type="Pfam" id="PF00425">
    <property type="entry name" value="Chorismate_bind"/>
    <property type="match status" value="1"/>
</dbReference>
<evidence type="ECO:0000259" key="2">
    <source>
        <dbReference type="Pfam" id="PF04715"/>
    </source>
</evidence>
<proteinExistence type="predicted"/>
<dbReference type="PANTHER" id="PTHR11236">
    <property type="entry name" value="AMINOBENZOATE/ANTHRANILATE SYNTHASE"/>
    <property type="match status" value="1"/>
</dbReference>
<dbReference type="EC" id="4.1.3.27" evidence="3"/>
<dbReference type="InterPro" id="IPR015890">
    <property type="entry name" value="Chorismate_C"/>
</dbReference>
<reference evidence="3" key="1">
    <citation type="journal article" date="2015" name="Proc. Natl. Acad. Sci. U.S.A.">
        <title>Networks of energetic and metabolic interactions define dynamics in microbial communities.</title>
        <authorList>
            <person name="Embree M."/>
            <person name="Liu J.K."/>
            <person name="Al-Bassam M.M."/>
            <person name="Zengler K."/>
        </authorList>
    </citation>
    <scope>NUCLEOTIDE SEQUENCE</scope>
</reference>
<dbReference type="InterPro" id="IPR006805">
    <property type="entry name" value="Anth_synth_I_N"/>
</dbReference>
<feature type="domain" description="Chorismate-utilising enzyme C-terminal" evidence="1">
    <location>
        <begin position="214"/>
        <end position="467"/>
    </location>
</feature>
<comment type="caution">
    <text evidence="3">The sequence shown here is derived from an EMBL/GenBank/DDBJ whole genome shotgun (WGS) entry which is preliminary data.</text>
</comment>
<feature type="domain" description="Anthranilate synthase component I N-terminal" evidence="2">
    <location>
        <begin position="23"/>
        <end position="159"/>
    </location>
</feature>
<organism evidence="3">
    <name type="scientific">hydrocarbon metagenome</name>
    <dbReference type="NCBI Taxonomy" id="938273"/>
    <lineage>
        <taxon>unclassified sequences</taxon>
        <taxon>metagenomes</taxon>
        <taxon>ecological metagenomes</taxon>
    </lineage>
</organism>
<gene>
    <name evidence="3" type="ORF">ASZ90_014544</name>
</gene>
<dbReference type="GO" id="GO:0004049">
    <property type="term" value="F:anthranilate synthase activity"/>
    <property type="evidence" value="ECO:0007669"/>
    <property type="project" value="UniProtKB-EC"/>
</dbReference>
<dbReference type="PANTHER" id="PTHR11236:SF9">
    <property type="entry name" value="ANTHRANILATE SYNTHASE COMPONENT 1"/>
    <property type="match status" value="1"/>
</dbReference>
<sequence length="482" mass="52307">MESISLPYKVIPVTETIPLPAADPYTLFCALDIRNGYILESMEGVPRRAVRSIIGLAPDLIISLGSDPRCQGRHPCSAICASLGGSDPVSQLRALTSRFRVAGPRTDGFTGGFVGYCTYDMVTMITGGRVQAGRDALPLARFMLSTRGIVYDHVQGSCLLFDDLILPRDSDPSAEYERAVERLGRLKAAIQDVQPKKGSPCSTSPAPSLSSADRSAFESAVVTAKEHIMAGDIFQVVLARKITCPFQGDPREIYGRIRDINPSPYLYYLRFDDEAIIGSSPEMLVKSEGREFQTVPIAGTRPRGKDPEEDARFAADLLADTKERAEHLMLVDLARNDIGKVAAFGSVSVPEFMEIEKFSHVQHIVSKVSGVLDEGRDRFDALAACFPAGTVSGAPKIRAMQIIADLEPVPRGLYAGAVGYATFDDLLEFAIAIRTVRVKDGRAEYFTGAGIVADSVPEREFEETEHKARAMITAILQAGDAP</sequence>
<dbReference type="GO" id="GO:0000162">
    <property type="term" value="P:L-tryptophan biosynthetic process"/>
    <property type="evidence" value="ECO:0007669"/>
    <property type="project" value="TreeGrafter"/>
</dbReference>